<dbReference type="EMBL" id="JANQAO010000001">
    <property type="protein sequence ID" value="MDM5146883.1"/>
    <property type="molecule type" value="Genomic_DNA"/>
</dbReference>
<dbReference type="PRINTS" id="PR01021">
    <property type="entry name" value="OMPADOMAIN"/>
</dbReference>
<dbReference type="Pfam" id="PF00691">
    <property type="entry name" value="OmpA"/>
    <property type="match status" value="1"/>
</dbReference>
<evidence type="ECO:0000259" key="11">
    <source>
        <dbReference type="PROSITE" id="PS51123"/>
    </source>
</evidence>
<protein>
    <recommendedName>
        <fullName evidence="8">Peptidoglycan-associated lipoprotein</fullName>
        <shortName evidence="8">PAL</shortName>
    </recommendedName>
</protein>
<evidence type="ECO:0000256" key="4">
    <source>
        <dbReference type="ARBA" id="ARBA00023139"/>
    </source>
</evidence>
<sequence length="183" mass="20218">MKGRVLASTILMAFLAISGCAQKANYSGDIKDEQAEVDVVDITSTSGVSDDKTPGFTSQPDAIDDERKGDGLLKERLIFFDYDKSAIKEHYLHIISAHADFLVRNPSMGIILEGNTDNRGSNEYNLALGQRRADATRDIMLSSGVSPSQIETLSFGEEEPRAQGENEEAWAKNRRVSIRYNDE</sequence>
<dbReference type="InterPro" id="IPR050330">
    <property type="entry name" value="Bact_OuterMem_StrucFunc"/>
</dbReference>
<dbReference type="PANTHER" id="PTHR30329">
    <property type="entry name" value="STATOR ELEMENT OF FLAGELLAR MOTOR COMPLEX"/>
    <property type="match status" value="1"/>
</dbReference>
<feature type="signal peptide" evidence="10">
    <location>
        <begin position="1"/>
        <end position="23"/>
    </location>
</feature>
<evidence type="ECO:0000256" key="2">
    <source>
        <dbReference type="ARBA" id="ARBA00022729"/>
    </source>
</evidence>
<organism evidence="12 13">
    <name type="scientific">Candidatus Doriopsillibacter californiensis</name>
    <dbReference type="NCBI Taxonomy" id="2970740"/>
    <lineage>
        <taxon>Bacteria</taxon>
        <taxon>Pseudomonadati</taxon>
        <taxon>Pseudomonadota</taxon>
        <taxon>Gammaproteobacteria</taxon>
        <taxon>Candidatus Tethybacterales</taxon>
        <taxon>Candidatus Persebacteraceae</taxon>
        <taxon>Candidatus Doriopsillibacter</taxon>
    </lineage>
</organism>
<evidence type="ECO:0000313" key="13">
    <source>
        <dbReference type="Proteomes" id="UP001168167"/>
    </source>
</evidence>
<comment type="subcellular location">
    <subcellularLocation>
        <location evidence="8">Cell outer membrane</location>
        <topology evidence="8">Lipid-anchor</topology>
    </subcellularLocation>
</comment>
<keyword evidence="1 8" id="KW-0132">Cell division</keyword>
<dbReference type="SUPFAM" id="SSF103088">
    <property type="entry name" value="OmpA-like"/>
    <property type="match status" value="1"/>
</dbReference>
<keyword evidence="13" id="KW-1185">Reference proteome</keyword>
<keyword evidence="3 8" id="KW-0472">Membrane</keyword>
<dbReference type="InterPro" id="IPR014169">
    <property type="entry name" value="Pal_lipo_C"/>
</dbReference>
<keyword evidence="4 8" id="KW-0564">Palmitate</keyword>
<feature type="chain" id="PRO_5046587648" description="Peptidoglycan-associated lipoprotein" evidence="10">
    <location>
        <begin position="24"/>
        <end position="183"/>
    </location>
</feature>
<dbReference type="NCBIfam" id="TIGR02802">
    <property type="entry name" value="Pal_lipo"/>
    <property type="match status" value="1"/>
</dbReference>
<dbReference type="Proteomes" id="UP001168167">
    <property type="component" value="Unassembled WGS sequence"/>
</dbReference>
<dbReference type="PROSITE" id="PS51257">
    <property type="entry name" value="PROKAR_LIPOPROTEIN"/>
    <property type="match status" value="1"/>
</dbReference>
<dbReference type="InterPro" id="IPR006665">
    <property type="entry name" value="OmpA-like"/>
</dbReference>
<proteinExistence type="inferred from homology"/>
<name>A0ABT7QK45_9GAMM</name>
<feature type="domain" description="OmpA-like" evidence="11">
    <location>
        <begin position="67"/>
        <end position="183"/>
    </location>
</feature>
<evidence type="ECO:0000256" key="6">
    <source>
        <dbReference type="ARBA" id="ARBA00023288"/>
    </source>
</evidence>
<dbReference type="PROSITE" id="PS51123">
    <property type="entry name" value="OMPA_2"/>
    <property type="match status" value="1"/>
</dbReference>
<gene>
    <name evidence="8 12" type="primary">pal</name>
    <name evidence="12" type="ORF">NQX30_00575</name>
</gene>
<reference evidence="12" key="1">
    <citation type="submission" date="2022-08" db="EMBL/GenBank/DDBJ databases">
        <authorList>
            <person name="Dzunkova M."/>
            <person name="La Clair J."/>
            <person name="Tyml T."/>
            <person name="Doud D."/>
            <person name="Schulz F."/>
            <person name="Piquer S."/>
            <person name="Porcel Sanchis D."/>
            <person name="Osborn A."/>
            <person name="Robinson D."/>
            <person name="Louie K.B."/>
            <person name="Bowen B.P."/>
            <person name="Bowers R."/>
            <person name="Lee J."/>
            <person name="Arnau Llombart V."/>
            <person name="Diaz Villanueva W."/>
            <person name="Gosliner T."/>
            <person name="Northen T."/>
            <person name="Cheng J.-F."/>
            <person name="Burkart M.D."/>
            <person name="Woyke T."/>
        </authorList>
    </citation>
    <scope>NUCLEOTIDE SEQUENCE</scope>
    <source>
        <strain evidence="12">Df01</strain>
    </source>
</reference>
<evidence type="ECO:0000256" key="7">
    <source>
        <dbReference type="ARBA" id="ARBA00023306"/>
    </source>
</evidence>
<comment type="similarity">
    <text evidence="8">Belongs to the Pal lipoprotein family.</text>
</comment>
<dbReference type="InterPro" id="IPR006690">
    <property type="entry name" value="OMPA-like_CS"/>
</dbReference>
<evidence type="ECO:0000256" key="8">
    <source>
        <dbReference type="HAMAP-Rule" id="MF_02204"/>
    </source>
</evidence>
<comment type="caution">
    <text evidence="12">The sequence shown here is derived from an EMBL/GenBank/DDBJ whole genome shotgun (WGS) entry which is preliminary data.</text>
</comment>
<dbReference type="PROSITE" id="PS01068">
    <property type="entry name" value="OMPA_1"/>
    <property type="match status" value="1"/>
</dbReference>
<dbReference type="InterPro" id="IPR006664">
    <property type="entry name" value="OMP_bac"/>
</dbReference>
<accession>A0ABT7QK45</accession>
<dbReference type="HAMAP" id="MF_02204">
    <property type="entry name" value="Pal"/>
    <property type="match status" value="1"/>
</dbReference>
<evidence type="ECO:0000256" key="10">
    <source>
        <dbReference type="SAM" id="SignalP"/>
    </source>
</evidence>
<keyword evidence="5 8" id="KW-0998">Cell outer membrane</keyword>
<evidence type="ECO:0000256" key="9">
    <source>
        <dbReference type="SAM" id="MobiDB-lite"/>
    </source>
</evidence>
<keyword evidence="2 8" id="KW-0732">Signal</keyword>
<dbReference type="CDD" id="cd07185">
    <property type="entry name" value="OmpA_C-like"/>
    <property type="match status" value="1"/>
</dbReference>
<keyword evidence="6 8" id="KW-0449">Lipoprotein</keyword>
<comment type="subunit">
    <text evidence="8">The Tol-Pal system is composed of five core proteins: the inner membrane proteins TolA, TolQ and TolR, the periplasmic protein TolB and the outer membrane protein Pal. They form a network linking the inner and outer membranes and the peptidoglycan layer.</text>
</comment>
<feature type="region of interest" description="Disordered" evidence="9">
    <location>
        <begin position="45"/>
        <end position="67"/>
    </location>
</feature>
<evidence type="ECO:0000256" key="1">
    <source>
        <dbReference type="ARBA" id="ARBA00022618"/>
    </source>
</evidence>
<reference evidence="12" key="2">
    <citation type="journal article" date="2023" name="Microbiome">
        <title>Synthase-selected sorting approach identifies a beta-lactone synthase in a nudibranch symbiotic bacterium.</title>
        <authorList>
            <person name="Dzunkova M."/>
            <person name="La Clair J.J."/>
            <person name="Tyml T."/>
            <person name="Doud D."/>
            <person name="Schulz F."/>
            <person name="Piquer-Esteban S."/>
            <person name="Porcel Sanchis D."/>
            <person name="Osborn A."/>
            <person name="Robinson D."/>
            <person name="Louie K.B."/>
            <person name="Bowen B.P."/>
            <person name="Bowers R.M."/>
            <person name="Lee J."/>
            <person name="Arnau V."/>
            <person name="Diaz-Villanueva W."/>
            <person name="Stepanauskas R."/>
            <person name="Gosliner T."/>
            <person name="Date S.V."/>
            <person name="Northen T.R."/>
            <person name="Cheng J.F."/>
            <person name="Burkart M.D."/>
            <person name="Woyke T."/>
        </authorList>
    </citation>
    <scope>NUCLEOTIDE SEQUENCE</scope>
    <source>
        <strain evidence="12">Df01</strain>
    </source>
</reference>
<dbReference type="InterPro" id="IPR039001">
    <property type="entry name" value="Pal"/>
</dbReference>
<evidence type="ECO:0000256" key="5">
    <source>
        <dbReference type="ARBA" id="ARBA00023237"/>
    </source>
</evidence>
<keyword evidence="7 8" id="KW-0131">Cell cycle</keyword>
<dbReference type="PANTHER" id="PTHR30329:SF21">
    <property type="entry name" value="LIPOPROTEIN YIAD-RELATED"/>
    <property type="match status" value="1"/>
</dbReference>
<dbReference type="Gene3D" id="3.30.1330.60">
    <property type="entry name" value="OmpA-like domain"/>
    <property type="match status" value="1"/>
</dbReference>
<comment type="function">
    <text evidence="8">Part of the Tol-Pal system, which plays a role in outer membrane invagination during cell division and is important for maintaining outer membrane integrity.</text>
</comment>
<evidence type="ECO:0000313" key="12">
    <source>
        <dbReference type="EMBL" id="MDM5146883.1"/>
    </source>
</evidence>
<evidence type="ECO:0000256" key="3">
    <source>
        <dbReference type="ARBA" id="ARBA00023136"/>
    </source>
</evidence>
<dbReference type="InterPro" id="IPR036737">
    <property type="entry name" value="OmpA-like_sf"/>
</dbReference>